<evidence type="ECO:0000256" key="1">
    <source>
        <dbReference type="SAM" id="MobiDB-lite"/>
    </source>
</evidence>
<keyword evidence="4" id="KW-1185">Reference proteome</keyword>
<gene>
    <name evidence="3" type="ORF">AMOR_00410</name>
</gene>
<evidence type="ECO:0000256" key="2">
    <source>
        <dbReference type="SAM" id="Phobius"/>
    </source>
</evidence>
<keyword evidence="2" id="KW-0472">Membrane</keyword>
<keyword evidence="2" id="KW-1133">Transmembrane helix</keyword>
<feature type="transmembrane region" description="Helical" evidence="2">
    <location>
        <begin position="630"/>
        <end position="652"/>
    </location>
</feature>
<evidence type="ECO:0008006" key="5">
    <source>
        <dbReference type="Google" id="ProtNLM"/>
    </source>
</evidence>
<organism evidence="3 4">
    <name type="scientific">Anaeromyxobacter oryzae</name>
    <dbReference type="NCBI Taxonomy" id="2918170"/>
    <lineage>
        <taxon>Bacteria</taxon>
        <taxon>Pseudomonadati</taxon>
        <taxon>Myxococcota</taxon>
        <taxon>Myxococcia</taxon>
        <taxon>Myxococcales</taxon>
        <taxon>Cystobacterineae</taxon>
        <taxon>Anaeromyxobacteraceae</taxon>
        <taxon>Anaeromyxobacter</taxon>
    </lineage>
</organism>
<name>A0ABM7WNK4_9BACT</name>
<dbReference type="EMBL" id="AP025591">
    <property type="protein sequence ID" value="BDG01045.1"/>
    <property type="molecule type" value="Genomic_DNA"/>
</dbReference>
<reference evidence="4" key="1">
    <citation type="journal article" date="2022" name="Int. J. Syst. Evol. Microbiol.">
        <title>Anaeromyxobacter oryzae sp. nov., Anaeromyxobacter diazotrophicus sp. nov. and Anaeromyxobacter paludicola sp. nov., isolated from paddy soils.</title>
        <authorList>
            <person name="Itoh H."/>
            <person name="Xu Z."/>
            <person name="Mise K."/>
            <person name="Masuda Y."/>
            <person name="Ushijima N."/>
            <person name="Hayakawa C."/>
            <person name="Shiratori Y."/>
            <person name="Senoo K."/>
        </authorList>
    </citation>
    <scope>NUCLEOTIDE SEQUENCE [LARGE SCALE GENOMIC DNA]</scope>
    <source>
        <strain evidence="4">Red232</strain>
    </source>
</reference>
<feature type="compositionally biased region" description="Pro residues" evidence="1">
    <location>
        <begin position="11"/>
        <end position="25"/>
    </location>
</feature>
<sequence>MPQPTSVAMPAPEPTAPSEPLPPAPPHRWRFHRVGGLDQVRLETGEDLAHLDDLDPKLWVALSCPTRGLELDGHTLELLDTDRDGRVRVPEVVAAIRWCRERLLDLEALVKGGGALHLAAIDATRPQGRVLLGAARLVLQRLGKPDADAISAADVADTARLYENTLFNGDGVIPPEAARDAGTRQLVQDVIACLGSVADRSGKPGIDAKRLDAFFEEAARFDIWTRAGEQPDVAVLGPGTTAAGEAFLAVKAKVDDFFVRCRLAAQDPRAAAAMNRAEPDLLALAARDLAASRDEVALFPLARVEPARALPLVGGVNPAWAAALDAFRRQVVVPLHGEAKTALSAEEWELISARFLPWEAWRAKKAGAAVEKLGAARVRAILAEGKGAAEALLAEDRALEAEEAAVGDVVRVVHYHRDLHTLLRNFVSFADFYDPARKAIFQAGTLYLDARSCELCVRVDDPSAHAALAGLSRMYLAYCDCRRPGGETMKIAACFTQGDADYLMVGRNGVFWDRKGRDWDATIVKVVENPISIRQAFFAPYKKLLRMIEEQVARFAAAKEKAADTRLAATAETTVGTATGAKAPAPAAAAVDVGKMVGIIAALGVGAGALGTLFGGFVAGFIELAWWAKLVAVAALVMIVSGPSMLIAWLKLRQRTLGPLLDATGWAVNGRVTVNVALGTALTGIAALPAGARRSLEDPYADGAKRRRRRIAWALVLAIAVALVLARRFHYWPFR</sequence>
<accession>A0ABM7WNK4</accession>
<feature type="transmembrane region" description="Helical" evidence="2">
    <location>
        <begin position="672"/>
        <end position="690"/>
    </location>
</feature>
<feature type="region of interest" description="Disordered" evidence="1">
    <location>
        <begin position="1"/>
        <end position="25"/>
    </location>
</feature>
<dbReference type="RefSeq" id="WP_248357409.1">
    <property type="nucleotide sequence ID" value="NZ_AP025591.1"/>
</dbReference>
<proteinExistence type="predicted"/>
<evidence type="ECO:0000313" key="3">
    <source>
        <dbReference type="EMBL" id="BDG01045.1"/>
    </source>
</evidence>
<feature type="transmembrane region" description="Helical" evidence="2">
    <location>
        <begin position="711"/>
        <end position="729"/>
    </location>
</feature>
<protein>
    <recommendedName>
        <fullName evidence="5">EF-hand domain-containing protein</fullName>
    </recommendedName>
</protein>
<feature type="transmembrane region" description="Helical" evidence="2">
    <location>
        <begin position="596"/>
        <end position="618"/>
    </location>
</feature>
<keyword evidence="2" id="KW-0812">Transmembrane</keyword>
<evidence type="ECO:0000313" key="4">
    <source>
        <dbReference type="Proteomes" id="UP001162891"/>
    </source>
</evidence>
<dbReference type="Proteomes" id="UP001162891">
    <property type="component" value="Chromosome"/>
</dbReference>